<protein>
    <submittedName>
        <fullName evidence="2">Uncharacterized protein</fullName>
    </submittedName>
</protein>
<dbReference type="WBParaSite" id="PEQ_0000507701-mRNA-1">
    <property type="protein sequence ID" value="PEQ_0000507701-mRNA-1"/>
    <property type="gene ID" value="PEQ_0000507701"/>
</dbReference>
<dbReference type="AlphaFoldDB" id="A0A914RJX0"/>
<keyword evidence="1" id="KW-1185">Reference proteome</keyword>
<reference evidence="2" key="1">
    <citation type="submission" date="2022-11" db="UniProtKB">
        <authorList>
            <consortium name="WormBaseParasite"/>
        </authorList>
    </citation>
    <scope>IDENTIFICATION</scope>
</reference>
<accession>A0A914RJX0</accession>
<evidence type="ECO:0000313" key="2">
    <source>
        <dbReference type="WBParaSite" id="PEQ_0000507701-mRNA-1"/>
    </source>
</evidence>
<organism evidence="1 2">
    <name type="scientific">Parascaris equorum</name>
    <name type="common">Equine roundworm</name>
    <dbReference type="NCBI Taxonomy" id="6256"/>
    <lineage>
        <taxon>Eukaryota</taxon>
        <taxon>Metazoa</taxon>
        <taxon>Ecdysozoa</taxon>
        <taxon>Nematoda</taxon>
        <taxon>Chromadorea</taxon>
        <taxon>Rhabditida</taxon>
        <taxon>Spirurina</taxon>
        <taxon>Ascaridomorpha</taxon>
        <taxon>Ascaridoidea</taxon>
        <taxon>Ascarididae</taxon>
        <taxon>Parascaris</taxon>
    </lineage>
</organism>
<evidence type="ECO:0000313" key="1">
    <source>
        <dbReference type="Proteomes" id="UP000887564"/>
    </source>
</evidence>
<name>A0A914RJX0_PAREQ</name>
<sequence>MKEAQVDDHREAMICNCLENILLAEGAARWDVQGAKSTVTRKLVVPLACVRQLCTATTPHQERQYK</sequence>
<dbReference type="Proteomes" id="UP000887564">
    <property type="component" value="Unplaced"/>
</dbReference>
<proteinExistence type="predicted"/>